<accession>A0ABN8ZFA6</accession>
<evidence type="ECO:0000256" key="1">
    <source>
        <dbReference type="SAM" id="MobiDB-lite"/>
    </source>
</evidence>
<evidence type="ECO:0000313" key="3">
    <source>
        <dbReference type="Proteomes" id="UP001176941"/>
    </source>
</evidence>
<feature type="region of interest" description="Disordered" evidence="1">
    <location>
        <begin position="1"/>
        <end position="41"/>
    </location>
</feature>
<name>A0ABN8ZFA6_RANTA</name>
<dbReference type="Proteomes" id="UP001176941">
    <property type="component" value="Chromosome 3"/>
</dbReference>
<organism evidence="2 3">
    <name type="scientific">Rangifer tarandus platyrhynchus</name>
    <name type="common">Svalbard reindeer</name>
    <dbReference type="NCBI Taxonomy" id="3082113"/>
    <lineage>
        <taxon>Eukaryota</taxon>
        <taxon>Metazoa</taxon>
        <taxon>Chordata</taxon>
        <taxon>Craniata</taxon>
        <taxon>Vertebrata</taxon>
        <taxon>Euteleostomi</taxon>
        <taxon>Mammalia</taxon>
        <taxon>Eutheria</taxon>
        <taxon>Laurasiatheria</taxon>
        <taxon>Artiodactyla</taxon>
        <taxon>Ruminantia</taxon>
        <taxon>Pecora</taxon>
        <taxon>Cervidae</taxon>
        <taxon>Odocoileinae</taxon>
        <taxon>Rangifer</taxon>
    </lineage>
</organism>
<feature type="non-terminal residue" evidence="2">
    <location>
        <position position="1"/>
    </location>
</feature>
<keyword evidence="3" id="KW-1185">Reference proteome</keyword>
<reference evidence="2" key="1">
    <citation type="submission" date="2023-04" db="EMBL/GenBank/DDBJ databases">
        <authorList>
            <consortium name="ELIXIR-Norway"/>
        </authorList>
    </citation>
    <scope>NUCLEOTIDE SEQUENCE [LARGE SCALE GENOMIC DNA]</scope>
</reference>
<evidence type="ECO:0000313" key="2">
    <source>
        <dbReference type="EMBL" id="CAI9170881.1"/>
    </source>
</evidence>
<dbReference type="EMBL" id="OX459939">
    <property type="protein sequence ID" value="CAI9170881.1"/>
    <property type="molecule type" value="Genomic_DNA"/>
</dbReference>
<sequence length="187" mass="20456">MITPYVDPVDPEGAREQKAYPHLQTVPEKPSSPPTACGAACEGEESTDSWLAQAFMRLQLRFWLRPRLPEAGLQDAPPQTAQSTAADWTTRSMPPRLLPGFSSCIVSTQISCRLLLVDSSLHVVRFSGQALAEDPFKDKTEVRFHAFGNVLMILGVGERLLQVQDAQMEGLSPAVSLLSPAPSTWLV</sequence>
<proteinExistence type="predicted"/>
<protein>
    <submittedName>
        <fullName evidence="2">Uncharacterized protein</fullName>
    </submittedName>
</protein>
<gene>
    <name evidence="2" type="ORF">MRATA1EN1_LOCUS19843</name>
</gene>